<feature type="repeat" description="RCC1" evidence="2">
    <location>
        <begin position="53"/>
        <end position="111"/>
    </location>
</feature>
<protein>
    <recommendedName>
        <fullName evidence="4">BTB domain-containing protein</fullName>
    </recommendedName>
</protein>
<dbReference type="SMART" id="SM00225">
    <property type="entry name" value="BTB"/>
    <property type="match status" value="2"/>
</dbReference>
<dbReference type="Gene3D" id="2.130.10.30">
    <property type="entry name" value="Regulator of chromosome condensation 1/beta-lactamase-inhibitor protein II"/>
    <property type="match status" value="2"/>
</dbReference>
<dbReference type="PROSITE" id="PS50097">
    <property type="entry name" value="BTB"/>
    <property type="match status" value="2"/>
</dbReference>
<evidence type="ECO:0000259" key="4">
    <source>
        <dbReference type="PROSITE" id="PS50097"/>
    </source>
</evidence>
<dbReference type="SUPFAM" id="SSF54695">
    <property type="entry name" value="POZ domain"/>
    <property type="match status" value="2"/>
</dbReference>
<dbReference type="AlphaFoldDB" id="A0AAN7TYT3"/>
<dbReference type="InterPro" id="IPR011333">
    <property type="entry name" value="SKP1/BTB/POZ_sf"/>
</dbReference>
<evidence type="ECO:0000313" key="6">
    <source>
        <dbReference type="Proteomes" id="UP001344447"/>
    </source>
</evidence>
<sequence>MSVLSVGQSKNGQLGHESTKECLDPTVIEGLLGKRIIQSVSGESHSLAVSRFGDVYSWGRSKEGQLGIGQGNGGSEKIMFISKPTLVKTLQHERIIKVACGNFHSLALTDMGKLYEWGQLHRLDETQSTLDIQSTNGLIEMPRLSSQRIIEASVSQYLSGEKKAYDANGGTKPKDEDDDREASNSAQSKSRHLGKIIDLNQTIPVQVQGIPEEVVDISGGWAFSAAVTKSGRLYTWGFNEKGQLGLGNRWFHSTPQLVKTLIDVKIVSVTCGRQHICAITDQGEVYSWGLGVFGQLGHGNVKSYLHPKKIQYFTDSNEFIAQVACGSNFTMVRSVGGLLYAFGHGEYGQLGSTEETQHLDVGGRDNHFKYSMPIVVKSLENKKIKNVACGHLHTIVVTDENEVYQWGWGSSGALGLGNKRFQLVPQLITSLSGEEIASITAGEKHTIVVRCSDVTSFAYDYKSLVNEKKYSDLIFKLQEKKVYSHSLFIKSRCSKLYSIVLLSLRFNNNSNNNNINEEKEINENGEEIKIIDLGNSVKYQIFIGFLQYLYTDHLVIAPHLRVELGKYAEKMGIERLSALCKRYTYRLRITEKVPQSEFSKQLIQAVDELTKADISFKIKESDTSSIYAHKFILTQRNLYFKTMFECSFKEKDQMEFIVSGKDENDISKETFKLLLQYIYGNNEEIINDDNAIDILCLADRFMIEDLKYLCEYHLEQMVLSNNETLLKNVPTLMHIDNHEENQKKQPLKKEDILNFDETLTSFDNICILMQVADGFMVKRLKRICMETISQIDFHLFKILNTKNETLKKIRINSPLLIRELDNYARNFGKFQQNSLIELIR</sequence>
<keyword evidence="6" id="KW-1185">Reference proteome</keyword>
<dbReference type="SUPFAM" id="SSF50985">
    <property type="entry name" value="RCC1/BLIP-II"/>
    <property type="match status" value="2"/>
</dbReference>
<dbReference type="Pfam" id="PF00651">
    <property type="entry name" value="BTB"/>
    <property type="match status" value="1"/>
</dbReference>
<dbReference type="InterPro" id="IPR000210">
    <property type="entry name" value="BTB/POZ_dom"/>
</dbReference>
<evidence type="ECO:0000313" key="5">
    <source>
        <dbReference type="EMBL" id="KAK5578203.1"/>
    </source>
</evidence>
<keyword evidence="1" id="KW-0677">Repeat</keyword>
<proteinExistence type="predicted"/>
<feature type="repeat" description="RCC1" evidence="2">
    <location>
        <begin position="1"/>
        <end position="52"/>
    </location>
</feature>
<organism evidence="5 6">
    <name type="scientific">Dictyostelium firmibasis</name>
    <dbReference type="NCBI Taxonomy" id="79012"/>
    <lineage>
        <taxon>Eukaryota</taxon>
        <taxon>Amoebozoa</taxon>
        <taxon>Evosea</taxon>
        <taxon>Eumycetozoa</taxon>
        <taxon>Dictyostelia</taxon>
        <taxon>Dictyosteliales</taxon>
        <taxon>Dictyosteliaceae</taxon>
        <taxon>Dictyostelium</taxon>
    </lineage>
</organism>
<accession>A0AAN7TYT3</accession>
<dbReference type="Pfam" id="PF00415">
    <property type="entry name" value="RCC1"/>
    <property type="match status" value="2"/>
</dbReference>
<dbReference type="InterPro" id="IPR000408">
    <property type="entry name" value="Reg_chr_condens"/>
</dbReference>
<dbReference type="PROSITE" id="PS00626">
    <property type="entry name" value="RCC1_2"/>
    <property type="match status" value="2"/>
</dbReference>
<dbReference type="CDD" id="cd18186">
    <property type="entry name" value="BTB_POZ_ZBTB_KLHL-like"/>
    <property type="match status" value="1"/>
</dbReference>
<dbReference type="Pfam" id="PF25390">
    <property type="entry name" value="WD40_RLD"/>
    <property type="match status" value="1"/>
</dbReference>
<evidence type="ECO:0000256" key="2">
    <source>
        <dbReference type="PROSITE-ProRule" id="PRU00235"/>
    </source>
</evidence>
<evidence type="ECO:0000256" key="3">
    <source>
        <dbReference type="SAM" id="MobiDB-lite"/>
    </source>
</evidence>
<dbReference type="InterPro" id="IPR009091">
    <property type="entry name" value="RCC1/BLIP-II"/>
</dbReference>
<feature type="region of interest" description="Disordered" evidence="3">
    <location>
        <begin position="163"/>
        <end position="190"/>
    </location>
</feature>
<comment type="caution">
    <text evidence="5">The sequence shown here is derived from an EMBL/GenBank/DDBJ whole genome shotgun (WGS) entry which is preliminary data.</text>
</comment>
<feature type="domain" description="BTB" evidence="4">
    <location>
        <begin position="471"/>
        <end position="558"/>
    </location>
</feature>
<reference evidence="5 6" key="1">
    <citation type="submission" date="2023-11" db="EMBL/GenBank/DDBJ databases">
        <title>Dfirmibasis_genome.</title>
        <authorList>
            <person name="Edelbroek B."/>
            <person name="Kjellin J."/>
            <person name="Jerlstrom-Hultqvist J."/>
            <person name="Soderbom F."/>
        </authorList>
    </citation>
    <scope>NUCLEOTIDE SEQUENCE [LARGE SCALE GENOMIC DNA]</scope>
    <source>
        <strain evidence="5 6">TNS-C-14</strain>
    </source>
</reference>
<dbReference type="PRINTS" id="PR00633">
    <property type="entry name" value="RCCNDNSATION"/>
</dbReference>
<gene>
    <name evidence="5" type="ORF">RB653_003156</name>
</gene>
<dbReference type="InterPro" id="IPR058923">
    <property type="entry name" value="RCC1-like_dom"/>
</dbReference>
<dbReference type="Proteomes" id="UP001344447">
    <property type="component" value="Unassembled WGS sequence"/>
</dbReference>
<dbReference type="Gene3D" id="3.30.710.10">
    <property type="entry name" value="Potassium Channel Kv1.1, Chain A"/>
    <property type="match status" value="2"/>
</dbReference>
<dbReference type="PROSITE" id="PS50012">
    <property type="entry name" value="RCC1_3"/>
    <property type="match status" value="6"/>
</dbReference>
<feature type="repeat" description="RCC1" evidence="2">
    <location>
        <begin position="337"/>
        <end position="400"/>
    </location>
</feature>
<dbReference type="InterPro" id="IPR051625">
    <property type="entry name" value="Signaling_Regulatory_Domain"/>
</dbReference>
<feature type="repeat" description="RCC1" evidence="2">
    <location>
        <begin position="401"/>
        <end position="452"/>
    </location>
</feature>
<evidence type="ECO:0000256" key="1">
    <source>
        <dbReference type="ARBA" id="ARBA00022737"/>
    </source>
</evidence>
<feature type="repeat" description="RCC1" evidence="2">
    <location>
        <begin position="231"/>
        <end position="282"/>
    </location>
</feature>
<feature type="domain" description="BTB" evidence="4">
    <location>
        <begin position="612"/>
        <end position="687"/>
    </location>
</feature>
<feature type="repeat" description="RCC1" evidence="2">
    <location>
        <begin position="283"/>
        <end position="336"/>
    </location>
</feature>
<name>A0AAN7TYT3_9MYCE</name>
<dbReference type="PANTHER" id="PTHR22872">
    <property type="entry name" value="BTK-BINDING PROTEIN-RELATED"/>
    <property type="match status" value="1"/>
</dbReference>
<dbReference type="EMBL" id="JAVFKY010000004">
    <property type="protein sequence ID" value="KAK5578203.1"/>
    <property type="molecule type" value="Genomic_DNA"/>
</dbReference>